<protein>
    <recommendedName>
        <fullName evidence="1">RNase H type-1 domain-containing protein</fullName>
    </recommendedName>
</protein>
<sequence length="59" mass="6205">MAEGKDIKNKAEILDLLAAIWEPAKLAIIHCPGHQKGDSLEAVGNLLADAAAREAALTK</sequence>
<dbReference type="Proteomes" id="UP000386466">
    <property type="component" value="Unassembled WGS sequence"/>
</dbReference>
<dbReference type="GO" id="GO:0003676">
    <property type="term" value="F:nucleic acid binding"/>
    <property type="evidence" value="ECO:0007669"/>
    <property type="project" value="InterPro"/>
</dbReference>
<feature type="non-terminal residue" evidence="2">
    <location>
        <position position="59"/>
    </location>
</feature>
<proteinExistence type="predicted"/>
<reference evidence="2 3" key="1">
    <citation type="submission" date="2019-01" db="EMBL/GenBank/DDBJ databases">
        <authorList>
            <person name="Alioto T."/>
            <person name="Alioto T."/>
        </authorList>
    </citation>
    <scope>NUCLEOTIDE SEQUENCE [LARGE SCALE GENOMIC DNA]</scope>
</reference>
<dbReference type="SUPFAM" id="SSF53098">
    <property type="entry name" value="Ribonuclease H-like"/>
    <property type="match status" value="1"/>
</dbReference>
<accession>A0A485N9K3</accession>
<dbReference type="Pfam" id="PF00075">
    <property type="entry name" value="RNase_H"/>
    <property type="match status" value="1"/>
</dbReference>
<dbReference type="InterPro" id="IPR012337">
    <property type="entry name" value="RNaseH-like_sf"/>
</dbReference>
<gene>
    <name evidence="2" type="ORF">LYPA_23C008123</name>
</gene>
<organism evidence="2 3">
    <name type="scientific">Lynx pardinus</name>
    <name type="common">Iberian lynx</name>
    <name type="synonym">Felis pardina</name>
    <dbReference type="NCBI Taxonomy" id="191816"/>
    <lineage>
        <taxon>Eukaryota</taxon>
        <taxon>Metazoa</taxon>
        <taxon>Chordata</taxon>
        <taxon>Craniata</taxon>
        <taxon>Vertebrata</taxon>
        <taxon>Euteleostomi</taxon>
        <taxon>Mammalia</taxon>
        <taxon>Eutheria</taxon>
        <taxon>Laurasiatheria</taxon>
        <taxon>Carnivora</taxon>
        <taxon>Feliformia</taxon>
        <taxon>Felidae</taxon>
        <taxon>Felinae</taxon>
        <taxon>Lynx</taxon>
    </lineage>
</organism>
<evidence type="ECO:0000313" key="3">
    <source>
        <dbReference type="Proteomes" id="UP000386466"/>
    </source>
</evidence>
<dbReference type="EMBL" id="CAAGRJ010012224">
    <property type="protein sequence ID" value="VFV29053.1"/>
    <property type="molecule type" value="Genomic_DNA"/>
</dbReference>
<dbReference type="AlphaFoldDB" id="A0A485N9K3"/>
<dbReference type="InterPro" id="IPR036397">
    <property type="entry name" value="RNaseH_sf"/>
</dbReference>
<keyword evidence="3" id="KW-1185">Reference proteome</keyword>
<dbReference type="InterPro" id="IPR002156">
    <property type="entry name" value="RNaseH_domain"/>
</dbReference>
<name>A0A485N9K3_LYNPA</name>
<dbReference type="Gene3D" id="3.30.420.10">
    <property type="entry name" value="Ribonuclease H-like superfamily/Ribonuclease H"/>
    <property type="match status" value="1"/>
</dbReference>
<dbReference type="GO" id="GO:0004523">
    <property type="term" value="F:RNA-DNA hybrid ribonuclease activity"/>
    <property type="evidence" value="ECO:0007669"/>
    <property type="project" value="InterPro"/>
</dbReference>
<feature type="domain" description="RNase H type-1" evidence="1">
    <location>
        <begin position="1"/>
        <end position="57"/>
    </location>
</feature>
<evidence type="ECO:0000259" key="1">
    <source>
        <dbReference type="PROSITE" id="PS50879"/>
    </source>
</evidence>
<evidence type="ECO:0000313" key="2">
    <source>
        <dbReference type="EMBL" id="VFV29053.1"/>
    </source>
</evidence>
<dbReference type="PROSITE" id="PS50879">
    <property type="entry name" value="RNASE_H_1"/>
    <property type="match status" value="1"/>
</dbReference>